<organism evidence="1 2">
    <name type="scientific">Neosynechococcus sphagnicola sy1</name>
    <dbReference type="NCBI Taxonomy" id="1497020"/>
    <lineage>
        <taxon>Bacteria</taxon>
        <taxon>Bacillati</taxon>
        <taxon>Cyanobacteriota</taxon>
        <taxon>Cyanophyceae</taxon>
        <taxon>Neosynechococcales</taxon>
        <taxon>Neosynechococcaceae</taxon>
        <taxon>Neosynechococcus</taxon>
    </lineage>
</organism>
<evidence type="ECO:0000313" key="2">
    <source>
        <dbReference type="Proteomes" id="UP000030170"/>
    </source>
</evidence>
<reference evidence="1 2" key="1">
    <citation type="journal article" date="2014" name="Mol. Ecol.">
        <title>Evolution of Synechococcus.</title>
        <authorList>
            <person name="Dvorak P."/>
            <person name="Casamatta D."/>
            <person name="Hasler P."/>
            <person name="Poulickova A."/>
            <person name="Ondrej V."/>
            <person name="Sanges R."/>
        </authorList>
    </citation>
    <scope>NUCLEOTIDE SEQUENCE [LARGE SCALE GENOMIC DNA]</scope>
    <source>
        <strain evidence="1 2">CAUP A 1101</strain>
    </source>
</reference>
<dbReference type="EMBL" id="JJML01000001">
    <property type="protein sequence ID" value="KGF74046.1"/>
    <property type="molecule type" value="Genomic_DNA"/>
</dbReference>
<protein>
    <submittedName>
        <fullName evidence="1">Uncharacterized protein</fullName>
    </submittedName>
</protein>
<comment type="caution">
    <text evidence="1">The sequence shown here is derived from an EMBL/GenBank/DDBJ whole genome shotgun (WGS) entry which is preliminary data.</text>
</comment>
<gene>
    <name evidence="1" type="ORF">DO97_00610</name>
</gene>
<name>A0A098TP47_9CYAN</name>
<dbReference type="Proteomes" id="UP000030170">
    <property type="component" value="Unassembled WGS sequence"/>
</dbReference>
<proteinExistence type="predicted"/>
<sequence length="81" mass="9100">MESIDKINSILTKTAGVIRSELQKCAATNLTDTQSAVRYSKSGFPATFDWISFIDGKDVLDGSFRKWCQLEHLSKVGWDSR</sequence>
<keyword evidence="2" id="KW-1185">Reference proteome</keyword>
<dbReference type="AlphaFoldDB" id="A0A098TP47"/>
<evidence type="ECO:0000313" key="1">
    <source>
        <dbReference type="EMBL" id="KGF74046.1"/>
    </source>
</evidence>
<accession>A0A098TP47</accession>